<dbReference type="GO" id="GO:0008270">
    <property type="term" value="F:zinc ion binding"/>
    <property type="evidence" value="ECO:0007669"/>
    <property type="project" value="UniProtKB-KW"/>
</dbReference>
<dbReference type="AlphaFoldDB" id="A0A8B7BKX8"/>
<keyword evidence="4 10" id="KW-0863">Zinc-finger</keyword>
<dbReference type="GO" id="GO:0005634">
    <property type="term" value="C:nucleus"/>
    <property type="evidence" value="ECO:0007669"/>
    <property type="project" value="UniProtKB-SubCell"/>
</dbReference>
<dbReference type="SUPFAM" id="SSF57667">
    <property type="entry name" value="beta-beta-alpha zinc fingers"/>
    <property type="match status" value="1"/>
</dbReference>
<sequence length="690" mass="80254">MSNSQHEIDQHASTAYSANELAELENIFDKDDAMDEMKEMGIEQSWDDPNRRKRSEVWTEFEIVTVDGNTKAKCNYCSAKLAWKKGGATTHLKRHLNACMPRKLSKSSGDKELKQSLLSFDVTQGHAMLATYKYDKDKIREILAKMFIVHEYPFRMVEHQFFVLFCKALNPKFELIKRVTLRSDCMKMFAIEKQKLRSMLRNVDKISLTTDLWTSNQTIGYICLTGHFLDSEWKLQKRILNFCSLAPPHTGIAIADCILRCLTEWGIEDKVSTITLDNASSNDTAVKVLRDNFAIKGKLYFNGKIFHIRCCAHVLNLMVQDGLAEIRDVIENIRESVKYLKMSPSRLHKFTEIVKQLKLSTSKILQLDVPTRWNSTYEMLESALEFKTVFPMYKERDSNYKWLPSEEDWIRATEVSKFLEVFNEVTEVFSGRQYPTSNLFLNKIWRVKEKLNDMSFDTRDFVMRMTRRMNEKFDKYWGDCNLLMAIGAILDPRYKMQLIIFCFPKIYGEDVFQRHIDDVHEALDMLYKEYVSSDGQIDVDASNIPSTSSKLKRKRRANHAFHMWAEQHRNVIPSNKTELGIYLEEDICKPGDEDYDKFDALNWWKANTLKFRTLSKMARDILSIPITTVASEAAFSAGGRVLDQYRSSLKPETVEALICTGDWLRHELGLEQSSNVDEEFMQWNTETGLS</sequence>
<evidence type="ECO:0000313" key="12">
    <source>
        <dbReference type="Proteomes" id="UP000228380"/>
    </source>
</evidence>
<dbReference type="PANTHER" id="PTHR46481">
    <property type="entry name" value="ZINC FINGER BED DOMAIN-CONTAINING PROTEIN 4"/>
    <property type="match status" value="1"/>
</dbReference>
<keyword evidence="5" id="KW-0862">Zinc</keyword>
<keyword evidence="6" id="KW-0805">Transcription regulation</keyword>
<keyword evidence="3" id="KW-0479">Metal-binding</keyword>
<name>A0A8B7BKX8_PHODC</name>
<dbReference type="GO" id="GO:0003677">
    <property type="term" value="F:DNA binding"/>
    <property type="evidence" value="ECO:0007669"/>
    <property type="project" value="UniProtKB-KW"/>
</dbReference>
<dbReference type="OrthoDB" id="1935496at2759"/>
<dbReference type="Pfam" id="PF14372">
    <property type="entry name" value="hAT-like_RNase-H"/>
    <property type="match status" value="1"/>
</dbReference>
<evidence type="ECO:0000256" key="1">
    <source>
        <dbReference type="ARBA" id="ARBA00004123"/>
    </source>
</evidence>
<dbReference type="GO" id="GO:0046983">
    <property type="term" value="F:protein dimerization activity"/>
    <property type="evidence" value="ECO:0007669"/>
    <property type="project" value="InterPro"/>
</dbReference>
<dbReference type="InterPro" id="IPR008906">
    <property type="entry name" value="HATC_C_dom"/>
</dbReference>
<evidence type="ECO:0000256" key="6">
    <source>
        <dbReference type="ARBA" id="ARBA00023015"/>
    </source>
</evidence>
<dbReference type="GeneID" id="103699665"/>
<keyword evidence="7" id="KW-0238">DNA-binding</keyword>
<dbReference type="Pfam" id="PF02892">
    <property type="entry name" value="zf-BED"/>
    <property type="match status" value="1"/>
</dbReference>
<dbReference type="PANTHER" id="PTHR46481:SF10">
    <property type="entry name" value="ZINC FINGER BED DOMAIN-CONTAINING PROTEIN 39"/>
    <property type="match status" value="1"/>
</dbReference>
<dbReference type="SUPFAM" id="SSF53098">
    <property type="entry name" value="Ribonuclease H-like"/>
    <property type="match status" value="1"/>
</dbReference>
<dbReference type="PROSITE" id="PS50808">
    <property type="entry name" value="ZF_BED"/>
    <property type="match status" value="1"/>
</dbReference>
<comment type="subunit">
    <text evidence="2">Homodimer.</text>
</comment>
<evidence type="ECO:0000256" key="4">
    <source>
        <dbReference type="ARBA" id="ARBA00022771"/>
    </source>
</evidence>
<dbReference type="SMART" id="SM00614">
    <property type="entry name" value="ZnF_BED"/>
    <property type="match status" value="1"/>
</dbReference>
<dbReference type="InterPro" id="IPR012337">
    <property type="entry name" value="RNaseH-like_sf"/>
</dbReference>
<evidence type="ECO:0000256" key="5">
    <source>
        <dbReference type="ARBA" id="ARBA00022833"/>
    </source>
</evidence>
<protein>
    <submittedName>
        <fullName evidence="13">Zinc finger BED domain-containing protein RICESLEEPER 2-like</fullName>
    </submittedName>
</protein>
<evidence type="ECO:0000256" key="10">
    <source>
        <dbReference type="PROSITE-ProRule" id="PRU00027"/>
    </source>
</evidence>
<keyword evidence="8" id="KW-0804">Transcription</keyword>
<comment type="subcellular location">
    <subcellularLocation>
        <location evidence="1">Nucleus</location>
    </subcellularLocation>
</comment>
<evidence type="ECO:0000256" key="2">
    <source>
        <dbReference type="ARBA" id="ARBA00011738"/>
    </source>
</evidence>
<dbReference type="Proteomes" id="UP000228380">
    <property type="component" value="Unplaced"/>
</dbReference>
<organism evidence="12 13">
    <name type="scientific">Phoenix dactylifera</name>
    <name type="common">Date palm</name>
    <dbReference type="NCBI Taxonomy" id="42345"/>
    <lineage>
        <taxon>Eukaryota</taxon>
        <taxon>Viridiplantae</taxon>
        <taxon>Streptophyta</taxon>
        <taxon>Embryophyta</taxon>
        <taxon>Tracheophyta</taxon>
        <taxon>Spermatophyta</taxon>
        <taxon>Magnoliopsida</taxon>
        <taxon>Liliopsida</taxon>
        <taxon>Arecaceae</taxon>
        <taxon>Coryphoideae</taxon>
        <taxon>Phoeniceae</taxon>
        <taxon>Phoenix</taxon>
    </lineage>
</organism>
<feature type="domain" description="BED-type" evidence="11">
    <location>
        <begin position="52"/>
        <end position="107"/>
    </location>
</feature>
<evidence type="ECO:0000256" key="7">
    <source>
        <dbReference type="ARBA" id="ARBA00023125"/>
    </source>
</evidence>
<dbReference type="RefSeq" id="XP_008780286.2">
    <property type="nucleotide sequence ID" value="XM_008782064.3"/>
</dbReference>
<dbReference type="GO" id="GO:0009791">
    <property type="term" value="P:post-embryonic development"/>
    <property type="evidence" value="ECO:0007669"/>
    <property type="project" value="UniProtKB-ARBA"/>
</dbReference>
<dbReference type="InterPro" id="IPR025525">
    <property type="entry name" value="hAT-like_transposase_RNase-H"/>
</dbReference>
<evidence type="ECO:0000259" key="11">
    <source>
        <dbReference type="PROSITE" id="PS50808"/>
    </source>
</evidence>
<gene>
    <name evidence="13" type="primary">LOC103699665</name>
</gene>
<dbReference type="InterPro" id="IPR052035">
    <property type="entry name" value="ZnF_BED_domain_contain"/>
</dbReference>
<evidence type="ECO:0000256" key="9">
    <source>
        <dbReference type="ARBA" id="ARBA00023242"/>
    </source>
</evidence>
<proteinExistence type="predicted"/>
<evidence type="ECO:0000313" key="13">
    <source>
        <dbReference type="RefSeq" id="XP_008780286.2"/>
    </source>
</evidence>
<keyword evidence="12" id="KW-1185">Reference proteome</keyword>
<accession>A0A8B7BKX8</accession>
<evidence type="ECO:0000256" key="8">
    <source>
        <dbReference type="ARBA" id="ARBA00023163"/>
    </source>
</evidence>
<dbReference type="InterPro" id="IPR036236">
    <property type="entry name" value="Znf_C2H2_sf"/>
</dbReference>
<dbReference type="Pfam" id="PF05699">
    <property type="entry name" value="Dimer_Tnp_hAT"/>
    <property type="match status" value="1"/>
</dbReference>
<keyword evidence="9" id="KW-0539">Nucleus</keyword>
<reference evidence="13" key="1">
    <citation type="submission" date="2025-08" db="UniProtKB">
        <authorList>
            <consortium name="RefSeq"/>
        </authorList>
    </citation>
    <scope>IDENTIFICATION</scope>
    <source>
        <tissue evidence="13">Young leaves</tissue>
    </source>
</reference>
<dbReference type="InterPro" id="IPR003656">
    <property type="entry name" value="Znf_BED"/>
</dbReference>
<dbReference type="KEGG" id="pda:103699665"/>
<evidence type="ECO:0000256" key="3">
    <source>
        <dbReference type="ARBA" id="ARBA00022723"/>
    </source>
</evidence>